<evidence type="ECO:0000313" key="3">
    <source>
        <dbReference type="EMBL" id="CAF4425491.1"/>
    </source>
</evidence>
<accession>A0A820QW62</accession>
<dbReference type="InterPro" id="IPR027231">
    <property type="entry name" value="Semaphorin"/>
</dbReference>
<dbReference type="PANTHER" id="PTHR11036">
    <property type="entry name" value="SEMAPHORIN"/>
    <property type="match status" value="1"/>
</dbReference>
<evidence type="ECO:0000259" key="2">
    <source>
        <dbReference type="PROSITE" id="PS51004"/>
    </source>
</evidence>
<proteinExistence type="predicted"/>
<dbReference type="Gene3D" id="2.130.10.10">
    <property type="entry name" value="YVTN repeat-like/Quinoprotein amine dehydrogenase"/>
    <property type="match status" value="1"/>
</dbReference>
<evidence type="ECO:0000313" key="4">
    <source>
        <dbReference type="Proteomes" id="UP000663868"/>
    </source>
</evidence>
<evidence type="ECO:0000256" key="1">
    <source>
        <dbReference type="PROSITE-ProRule" id="PRU00352"/>
    </source>
</evidence>
<dbReference type="InterPro" id="IPR001627">
    <property type="entry name" value="Semap_dom"/>
</dbReference>
<dbReference type="Proteomes" id="UP000663868">
    <property type="component" value="Unassembled WGS sequence"/>
</dbReference>
<dbReference type="InterPro" id="IPR036352">
    <property type="entry name" value="Semap_dom_sf"/>
</dbReference>
<dbReference type="PANTHER" id="PTHR11036:SF127">
    <property type="entry name" value="SEMAPHORIN-1A"/>
    <property type="match status" value="1"/>
</dbReference>
<dbReference type="InterPro" id="IPR015943">
    <property type="entry name" value="WD40/YVTN_repeat-like_dom_sf"/>
</dbReference>
<dbReference type="EMBL" id="CAJOBB010027800">
    <property type="protein sequence ID" value="CAF4425491.1"/>
    <property type="molecule type" value="Genomic_DNA"/>
</dbReference>
<dbReference type="GO" id="GO:0030335">
    <property type="term" value="P:positive regulation of cell migration"/>
    <property type="evidence" value="ECO:0007669"/>
    <property type="project" value="TreeGrafter"/>
</dbReference>
<reference evidence="3" key="1">
    <citation type="submission" date="2021-02" db="EMBL/GenBank/DDBJ databases">
        <authorList>
            <person name="Nowell W R."/>
        </authorList>
    </citation>
    <scope>NUCLEOTIDE SEQUENCE</scope>
</reference>
<dbReference type="AlphaFoldDB" id="A0A820QW62"/>
<gene>
    <name evidence="3" type="ORF">KXQ929_LOCUS52459</name>
</gene>
<dbReference type="GO" id="GO:0005886">
    <property type="term" value="C:plasma membrane"/>
    <property type="evidence" value="ECO:0007669"/>
    <property type="project" value="TreeGrafter"/>
</dbReference>
<dbReference type="GO" id="GO:0030215">
    <property type="term" value="F:semaphorin receptor binding"/>
    <property type="evidence" value="ECO:0007669"/>
    <property type="project" value="InterPro"/>
</dbReference>
<organism evidence="3 4">
    <name type="scientific">Adineta steineri</name>
    <dbReference type="NCBI Taxonomy" id="433720"/>
    <lineage>
        <taxon>Eukaryota</taxon>
        <taxon>Metazoa</taxon>
        <taxon>Spiralia</taxon>
        <taxon>Gnathifera</taxon>
        <taxon>Rotifera</taxon>
        <taxon>Eurotatoria</taxon>
        <taxon>Bdelloidea</taxon>
        <taxon>Adinetida</taxon>
        <taxon>Adinetidae</taxon>
        <taxon>Adineta</taxon>
    </lineage>
</organism>
<dbReference type="GO" id="GO:0045499">
    <property type="term" value="F:chemorepellent activity"/>
    <property type="evidence" value="ECO:0007669"/>
    <property type="project" value="TreeGrafter"/>
</dbReference>
<comment type="caution">
    <text evidence="3">The sequence shown here is derived from an EMBL/GenBank/DDBJ whole genome shotgun (WGS) entry which is preliminary data.</text>
</comment>
<comment type="caution">
    <text evidence="1">Lacks conserved residue(s) required for the propagation of feature annotation.</text>
</comment>
<dbReference type="PROSITE" id="PS51004">
    <property type="entry name" value="SEMA"/>
    <property type="match status" value="1"/>
</dbReference>
<dbReference type="SUPFAM" id="SSF101912">
    <property type="entry name" value="Sema domain"/>
    <property type="match status" value="1"/>
</dbReference>
<feature type="domain" description="Sema" evidence="2">
    <location>
        <begin position="1"/>
        <end position="107"/>
    </location>
</feature>
<protein>
    <recommendedName>
        <fullName evidence="2">Sema domain-containing protein</fullName>
    </recommendedName>
</protein>
<feature type="non-terminal residue" evidence="3">
    <location>
        <position position="1"/>
    </location>
</feature>
<sequence>MIFFSSNIYLAPEFIASFDVGSNIYFFFREKAEEQRDIFPRIYSRVGRLCKNDVDTATIMANTWTTFRKARITCLSGTNDSPFVFNDISAVTKLHDDRFVVSFTSAP</sequence>
<name>A0A820QW62_9BILA</name>